<evidence type="ECO:0000313" key="1">
    <source>
        <dbReference type="EMBL" id="MBI4727783.1"/>
    </source>
</evidence>
<reference evidence="1" key="1">
    <citation type="submission" date="2020-07" db="EMBL/GenBank/DDBJ databases">
        <title>Huge and variable diversity of episymbiotic CPR bacteria and DPANN archaea in groundwater ecosystems.</title>
        <authorList>
            <person name="He C.Y."/>
            <person name="Keren R."/>
            <person name="Whittaker M."/>
            <person name="Farag I.F."/>
            <person name="Doudna J."/>
            <person name="Cate J.H.D."/>
            <person name="Banfield J.F."/>
        </authorList>
    </citation>
    <scope>NUCLEOTIDE SEQUENCE</scope>
    <source>
        <strain evidence="1">NC_groundwater_1520_Pr4_B-0.1um_53_5</strain>
    </source>
</reference>
<evidence type="ECO:0000313" key="2">
    <source>
        <dbReference type="Proteomes" id="UP000736328"/>
    </source>
</evidence>
<dbReference type="AlphaFoldDB" id="A0A933ID38"/>
<comment type="caution">
    <text evidence="1">The sequence shown here is derived from an EMBL/GenBank/DDBJ whole genome shotgun (WGS) entry which is preliminary data.</text>
</comment>
<gene>
    <name evidence="1" type="ORF">HY768_11300</name>
</gene>
<organism evidence="1 2">
    <name type="scientific">candidate division TA06 bacterium</name>
    <dbReference type="NCBI Taxonomy" id="2250710"/>
    <lineage>
        <taxon>Bacteria</taxon>
        <taxon>Bacteria division TA06</taxon>
    </lineage>
</organism>
<dbReference type="InterPro" id="IPR018841">
    <property type="entry name" value="DUF2442"/>
</dbReference>
<dbReference type="SUPFAM" id="SSF143880">
    <property type="entry name" value="NE0471 N-terminal domain-like"/>
    <property type="match status" value="1"/>
</dbReference>
<name>A0A933ID38_UNCT6</name>
<dbReference type="InterPro" id="IPR036782">
    <property type="entry name" value="NE0471-like_N"/>
</dbReference>
<dbReference type="EMBL" id="JACQXR010000158">
    <property type="protein sequence ID" value="MBI4727783.1"/>
    <property type="molecule type" value="Genomic_DNA"/>
</dbReference>
<sequence>MHFVKDVQYLSDFKLLITFEGDVKKKVDLAPYLDGDVFEPLKNIEFFKRVKINKDIDTIVWENDADFSPDFLYTISV</sequence>
<proteinExistence type="predicted"/>
<dbReference type="Proteomes" id="UP000736328">
    <property type="component" value="Unassembled WGS sequence"/>
</dbReference>
<protein>
    <submittedName>
        <fullName evidence="1">DUF2442 domain-containing protein</fullName>
    </submittedName>
</protein>
<accession>A0A933ID38</accession>
<dbReference type="Pfam" id="PF10387">
    <property type="entry name" value="DUF2442"/>
    <property type="match status" value="1"/>
</dbReference>
<dbReference type="Gene3D" id="3.30.2020.10">
    <property type="entry name" value="NE0471-like N-terminal domain"/>
    <property type="match status" value="1"/>
</dbReference>